<sequence>MLKNILNLEGAQKLTKNEQKKINGGYVEAEPCPWMQCRNAFGRCTTFQDKCV</sequence>
<keyword evidence="2" id="KW-1185">Reference proteome</keyword>
<dbReference type="EMBL" id="FOFZ01000011">
    <property type="protein sequence ID" value="SER38812.1"/>
    <property type="molecule type" value="Genomic_DNA"/>
</dbReference>
<organism evidence="1 2">
    <name type="scientific">Flavobacterium frigoris</name>
    <dbReference type="NCBI Taxonomy" id="229204"/>
    <lineage>
        <taxon>Bacteria</taxon>
        <taxon>Pseudomonadati</taxon>
        <taxon>Bacteroidota</taxon>
        <taxon>Flavobacteriia</taxon>
        <taxon>Flavobacteriales</taxon>
        <taxon>Flavobacteriaceae</taxon>
        <taxon>Flavobacterium</taxon>
    </lineage>
</organism>
<dbReference type="Proteomes" id="UP000183658">
    <property type="component" value="Unassembled WGS sequence"/>
</dbReference>
<dbReference type="AlphaFoldDB" id="A0A1H9NSC2"/>
<reference evidence="2" key="1">
    <citation type="submission" date="2016-10" db="EMBL/GenBank/DDBJ databases">
        <authorList>
            <person name="Varghese N."/>
            <person name="Submissions S."/>
        </authorList>
    </citation>
    <scope>NUCLEOTIDE SEQUENCE [LARGE SCALE GENOMIC DNA]</scope>
    <source>
        <strain evidence="2">DSM 15719</strain>
    </source>
</reference>
<protein>
    <submittedName>
        <fullName evidence="1">Uncharacterized protein</fullName>
    </submittedName>
</protein>
<name>A0A1H9NSC2_FLAFI</name>
<evidence type="ECO:0000313" key="1">
    <source>
        <dbReference type="EMBL" id="SER38812.1"/>
    </source>
</evidence>
<gene>
    <name evidence="1" type="ORF">SAMN05444355_11177</name>
</gene>
<proteinExistence type="predicted"/>
<evidence type="ECO:0000313" key="2">
    <source>
        <dbReference type="Proteomes" id="UP000183658"/>
    </source>
</evidence>
<dbReference type="RefSeq" id="WP_175460293.1">
    <property type="nucleotide sequence ID" value="NZ_CBCRVS010000001.1"/>
</dbReference>
<accession>A0A1H9NSC2</accession>